<name>A0ABS1LC73_9ACTN</name>
<feature type="transmembrane region" description="Helical" evidence="1">
    <location>
        <begin position="205"/>
        <end position="226"/>
    </location>
</feature>
<comment type="caution">
    <text evidence="2">The sequence shown here is derived from an EMBL/GenBank/DDBJ whole genome shotgun (WGS) entry which is preliminary data.</text>
</comment>
<keyword evidence="3" id="KW-1185">Reference proteome</keyword>
<gene>
    <name evidence="2" type="ORF">JI751_16090</name>
</gene>
<feature type="transmembrane region" description="Helical" evidence="1">
    <location>
        <begin position="115"/>
        <end position="144"/>
    </location>
</feature>
<proteinExistence type="predicted"/>
<reference evidence="2 3" key="1">
    <citation type="submission" date="2021-01" db="EMBL/GenBank/DDBJ databases">
        <title>Genome seq and assembly of Nocardiodes sp. G10.</title>
        <authorList>
            <person name="Chhetri G."/>
        </authorList>
    </citation>
    <scope>NUCLEOTIDE SEQUENCE [LARGE SCALE GENOMIC DNA]</scope>
    <source>
        <strain evidence="2 3">G10</strain>
    </source>
</reference>
<feature type="transmembrane region" description="Helical" evidence="1">
    <location>
        <begin position="275"/>
        <end position="292"/>
    </location>
</feature>
<feature type="transmembrane region" description="Helical" evidence="1">
    <location>
        <begin position="329"/>
        <end position="346"/>
    </location>
</feature>
<evidence type="ECO:0000313" key="2">
    <source>
        <dbReference type="EMBL" id="MBL0749142.1"/>
    </source>
</evidence>
<dbReference type="EMBL" id="JAERSG010000005">
    <property type="protein sequence ID" value="MBL0749142.1"/>
    <property type="molecule type" value="Genomic_DNA"/>
</dbReference>
<feature type="transmembrane region" description="Helical" evidence="1">
    <location>
        <begin position="25"/>
        <end position="44"/>
    </location>
</feature>
<feature type="transmembrane region" description="Helical" evidence="1">
    <location>
        <begin position="85"/>
        <end position="103"/>
    </location>
</feature>
<keyword evidence="1" id="KW-0472">Membrane</keyword>
<dbReference type="RefSeq" id="WP_201938905.1">
    <property type="nucleotide sequence ID" value="NZ_JAERSG010000005.1"/>
</dbReference>
<evidence type="ECO:0000256" key="1">
    <source>
        <dbReference type="SAM" id="Phobius"/>
    </source>
</evidence>
<accession>A0ABS1LC73</accession>
<sequence>MTQQHDHHGHERASTLSTGVKWSHLALLGTVLLTYGFELFNFNVSVDEPLYWNMSRVEMLEVWSNQGRWGMGLAALLLPSTNVPLVPLALGLALSVAAFWWTARRVFDLTEWESALAVSLAMSLPALVFHFSFMINALGVGIAYAACAGCAAVLMTRHTPLSTVAATALGAVAIGVYESFAFVLGVTLLALIWRSPKLSTVLRCAAVAVGATVTWFLVRYVFILALPREGGNYVTSMVDVNGAVADPVTRVVDAASRTFGIIVERWLYLGYSNPLPAIFVGIVFIAGVRVAWSRTATARLWSMLVLIALPIIPFVAAVMTRVIFQRSMVYLPLIVVMVLGVGLPAMRDRYRSWAGHAMVVLAILAVAGNASLGNGIFYSGTMVYEEDLAVAANVATTYRSLPGDFTAPLPAVIAPRSDEYSRPPAWSGRSTFEAGVMGTDGEALRFLQMRGMNVVDPSSDELERGHELLQSMPAYPEPGYMQVSEGLLLINLETVAER</sequence>
<feature type="transmembrane region" description="Helical" evidence="1">
    <location>
        <begin position="358"/>
        <end position="378"/>
    </location>
</feature>
<protein>
    <submittedName>
        <fullName evidence="2">Glucosyltransferase domain-containing protein</fullName>
    </submittedName>
</protein>
<dbReference type="Proteomes" id="UP000636918">
    <property type="component" value="Unassembled WGS sequence"/>
</dbReference>
<organism evidence="2 3">
    <name type="scientific">Nocardioides baculatus</name>
    <dbReference type="NCBI Taxonomy" id="2801337"/>
    <lineage>
        <taxon>Bacteria</taxon>
        <taxon>Bacillati</taxon>
        <taxon>Actinomycetota</taxon>
        <taxon>Actinomycetes</taxon>
        <taxon>Propionibacteriales</taxon>
        <taxon>Nocardioidaceae</taxon>
        <taxon>Nocardioides</taxon>
    </lineage>
</organism>
<keyword evidence="1" id="KW-1133">Transmembrane helix</keyword>
<keyword evidence="1" id="KW-0812">Transmembrane</keyword>
<dbReference type="InterPro" id="IPR025686">
    <property type="entry name" value="Glucos_trans_II"/>
</dbReference>
<dbReference type="Pfam" id="PF14264">
    <property type="entry name" value="Glucos_trans_II"/>
    <property type="match status" value="1"/>
</dbReference>
<evidence type="ECO:0000313" key="3">
    <source>
        <dbReference type="Proteomes" id="UP000636918"/>
    </source>
</evidence>
<feature type="transmembrane region" description="Helical" evidence="1">
    <location>
        <begin position="164"/>
        <end position="193"/>
    </location>
</feature>
<feature type="transmembrane region" description="Helical" evidence="1">
    <location>
        <begin position="304"/>
        <end position="323"/>
    </location>
</feature>